<evidence type="ECO:0000259" key="2">
    <source>
        <dbReference type="Pfam" id="PF09335"/>
    </source>
</evidence>
<keyword evidence="1" id="KW-1133">Transmembrane helix</keyword>
<dbReference type="Proteomes" id="UP000239735">
    <property type="component" value="Unassembled WGS sequence"/>
</dbReference>
<name>A0A2N9LFB7_9BACT</name>
<gene>
    <name evidence="3" type="ORF">SBA5_330013</name>
</gene>
<sequence length="206" mass="23490">MKQFFARIVAEWKLVILPALFKMGFWGVGAVAVLDSSSIPVPIDAVIAVYVWNDKRHFWLYCLMAAVGSAIGGLLPYWLGRAGGELFLLKRVNRARFDYLRHRFQRQEFLAVLIPSMMPPPTPWKIFVFAAGVFEMRVVDFMLAVTLGRFVRWFVLSLLVLKLGPGAVDLVARHALASMLVLALLVVTGFVWWWRRMRRPGNPLET</sequence>
<dbReference type="EMBL" id="OKRB01000090">
    <property type="protein sequence ID" value="SPE21956.1"/>
    <property type="molecule type" value="Genomic_DNA"/>
</dbReference>
<feature type="domain" description="VTT" evidence="2">
    <location>
        <begin position="45"/>
        <end position="159"/>
    </location>
</feature>
<proteinExistence type="predicted"/>
<dbReference type="InterPro" id="IPR032816">
    <property type="entry name" value="VTT_dom"/>
</dbReference>
<feature type="transmembrane region" description="Helical" evidence="1">
    <location>
        <begin position="58"/>
        <end position="80"/>
    </location>
</feature>
<dbReference type="PANTHER" id="PTHR42709:SF11">
    <property type="entry name" value="DEDA FAMILY PROTEIN"/>
    <property type="match status" value="1"/>
</dbReference>
<dbReference type="InterPro" id="IPR051311">
    <property type="entry name" value="DedA_domain"/>
</dbReference>
<organism evidence="3 4">
    <name type="scientific">Candidatus Sulfuritelmatomonas gaucii</name>
    <dbReference type="NCBI Taxonomy" id="2043161"/>
    <lineage>
        <taxon>Bacteria</taxon>
        <taxon>Pseudomonadati</taxon>
        <taxon>Acidobacteriota</taxon>
        <taxon>Terriglobia</taxon>
        <taxon>Terriglobales</taxon>
        <taxon>Acidobacteriaceae</taxon>
        <taxon>Candidatus Sulfuritelmatomonas</taxon>
    </lineage>
</organism>
<dbReference type="Pfam" id="PF09335">
    <property type="entry name" value="VTT_dom"/>
    <property type="match status" value="1"/>
</dbReference>
<feature type="transmembrane region" description="Helical" evidence="1">
    <location>
        <begin position="12"/>
        <end position="34"/>
    </location>
</feature>
<dbReference type="GO" id="GO:0005886">
    <property type="term" value="C:plasma membrane"/>
    <property type="evidence" value="ECO:0007669"/>
    <property type="project" value="TreeGrafter"/>
</dbReference>
<accession>A0A2N9LFB7</accession>
<evidence type="ECO:0000313" key="3">
    <source>
        <dbReference type="EMBL" id="SPE21956.1"/>
    </source>
</evidence>
<feature type="transmembrane region" description="Helical" evidence="1">
    <location>
        <begin position="126"/>
        <end position="151"/>
    </location>
</feature>
<feature type="transmembrane region" description="Helical" evidence="1">
    <location>
        <begin position="171"/>
        <end position="194"/>
    </location>
</feature>
<dbReference type="PANTHER" id="PTHR42709">
    <property type="entry name" value="ALKALINE PHOSPHATASE LIKE PROTEIN"/>
    <property type="match status" value="1"/>
</dbReference>
<reference evidence="4" key="1">
    <citation type="submission" date="2018-02" db="EMBL/GenBank/DDBJ databases">
        <authorList>
            <person name="Hausmann B."/>
        </authorList>
    </citation>
    <scope>NUCLEOTIDE SEQUENCE [LARGE SCALE GENOMIC DNA]</scope>
    <source>
        <strain evidence="4">Peat soil MAG SbA5</strain>
    </source>
</reference>
<keyword evidence="1" id="KW-0472">Membrane</keyword>
<evidence type="ECO:0000313" key="4">
    <source>
        <dbReference type="Proteomes" id="UP000239735"/>
    </source>
</evidence>
<dbReference type="AlphaFoldDB" id="A0A2N9LFB7"/>
<keyword evidence="1" id="KW-0812">Transmembrane</keyword>
<evidence type="ECO:0000256" key="1">
    <source>
        <dbReference type="SAM" id="Phobius"/>
    </source>
</evidence>
<protein>
    <recommendedName>
        <fullName evidence="2">VTT domain-containing protein</fullName>
    </recommendedName>
</protein>